<dbReference type="EMBL" id="CP000095">
    <property type="protein sequence ID" value="AAZ57816.1"/>
    <property type="molecule type" value="Genomic_DNA"/>
</dbReference>
<dbReference type="KEGG" id="pmn:PMN2A_0324"/>
<dbReference type="OrthoDB" id="482920at2"/>
<dbReference type="Proteomes" id="UP000002535">
    <property type="component" value="Chromosome"/>
</dbReference>
<dbReference type="InterPro" id="IPR018962">
    <property type="entry name" value="DUF1995"/>
</dbReference>
<evidence type="ECO:0000313" key="2">
    <source>
        <dbReference type="EMBL" id="AAZ57816.1"/>
    </source>
</evidence>
<gene>
    <name evidence="2" type="ordered locus">PMN2A_0324</name>
</gene>
<dbReference type="STRING" id="59920.PMN2A_0324"/>
<name>Q46L12_PROMT</name>
<organism evidence="2 3">
    <name type="scientific">Prochlorococcus marinus (strain NATL2A)</name>
    <dbReference type="NCBI Taxonomy" id="59920"/>
    <lineage>
        <taxon>Bacteria</taxon>
        <taxon>Bacillati</taxon>
        <taxon>Cyanobacteriota</taxon>
        <taxon>Cyanophyceae</taxon>
        <taxon>Synechococcales</taxon>
        <taxon>Prochlorococcaceae</taxon>
        <taxon>Prochlorococcus</taxon>
    </lineage>
</organism>
<dbReference type="PANTHER" id="PTHR35509:SF1">
    <property type="entry name" value="DOMAIN PROTEIN, PUTATIVE (DUF1995)-RELATED"/>
    <property type="match status" value="1"/>
</dbReference>
<dbReference type="Pfam" id="PF09353">
    <property type="entry name" value="DUF1995"/>
    <property type="match status" value="1"/>
</dbReference>
<dbReference type="InterPro" id="IPR053021">
    <property type="entry name" value="Chloroplast_ADK"/>
</dbReference>
<dbReference type="PhylomeDB" id="Q46L12"/>
<feature type="domain" description="DUF1995" evidence="1">
    <location>
        <begin position="5"/>
        <end position="202"/>
    </location>
</feature>
<dbReference type="AlphaFoldDB" id="Q46L12"/>
<proteinExistence type="predicted"/>
<dbReference type="HOGENOM" id="CLU_098312_1_0_3"/>
<evidence type="ECO:0000313" key="3">
    <source>
        <dbReference type="Proteomes" id="UP000002535"/>
    </source>
</evidence>
<accession>Q46L12</accession>
<evidence type="ECO:0000259" key="1">
    <source>
        <dbReference type="Pfam" id="PF09353"/>
    </source>
</evidence>
<dbReference type="PANTHER" id="PTHR35509">
    <property type="entry name" value="DOMAIN PROTEIN, PUTATIVE (DUF1995)-RELATED"/>
    <property type="match status" value="1"/>
</dbReference>
<keyword evidence="3" id="KW-1185">Reference proteome</keyword>
<protein>
    <recommendedName>
        <fullName evidence="1">DUF1995 domain-containing protein</fullName>
    </recommendedName>
</protein>
<reference evidence="2 3" key="1">
    <citation type="journal article" date="2007" name="PLoS Genet.">
        <title>Patterns and implications of gene gain and loss in the evolution of Prochlorococcus.</title>
        <authorList>
            <person name="Kettler G.C."/>
            <person name="Martiny A.C."/>
            <person name="Huang K."/>
            <person name="Zucker J."/>
            <person name="Coleman M.L."/>
            <person name="Rodrigue S."/>
            <person name="Chen F."/>
            <person name="Lapidus A."/>
            <person name="Ferriera S."/>
            <person name="Johnson J."/>
            <person name="Steglich C."/>
            <person name="Church G.M."/>
            <person name="Richardson P."/>
            <person name="Chisholm S.W."/>
        </authorList>
    </citation>
    <scope>NUCLEOTIDE SEQUENCE [LARGE SCALE GENOMIC DNA]</scope>
    <source>
        <strain evidence="2 3">NATL2A</strain>
    </source>
</reference>
<sequence>MNMLPSDLKEAESNVYESVQSYFLSNSEQSFLSINLKFDGLRLNPIIFRLSNKLTEIKYDNILLWADAGGAALAKRDYPELATKIFTFKEFINSTDLSNSILLVCSPQPYDIEMFEQVCSHAKSNVIMINGKLEDPIVGIGSVGREMRKRFAKKWKVLYFVQPLSMGALLKRYPNDWELFKLNNNGYTFVKSFINRPDDETIILNL</sequence>
<dbReference type="RefSeq" id="WP_011293858.1">
    <property type="nucleotide sequence ID" value="NC_007335.2"/>
</dbReference>